<dbReference type="Proteomes" id="UP000470771">
    <property type="component" value="Unassembled WGS sequence"/>
</dbReference>
<dbReference type="SUPFAM" id="SSF109854">
    <property type="entry name" value="DinB/YfiT-like putative metalloenzymes"/>
    <property type="match status" value="1"/>
</dbReference>
<keyword evidence="3" id="KW-1185">Reference proteome</keyword>
<dbReference type="EMBL" id="WWNE01000012">
    <property type="protein sequence ID" value="NBG66940.1"/>
    <property type="molecule type" value="Genomic_DNA"/>
</dbReference>
<comment type="caution">
    <text evidence="2">The sequence shown here is derived from an EMBL/GenBank/DDBJ whole genome shotgun (WGS) entry which is preliminary data.</text>
</comment>
<accession>A0A6N9NNU2</accession>
<sequence>MGLSQIELIQDLENRVKESIEEVSKWQLKEQNLLNHKPTPQSWSALECLEHLNRYGDFYIPEIRKRLNSATKEQARTFKSTWLGNYFALSLLPKEKLNKMKTFKSMNPAGSQLNSSVITIFLKQQNELLELLELAKTVTLNKVRTNISISKWIKLKCGDTFRVVIYHNQRHIVQAKIAIENGSR</sequence>
<protein>
    <submittedName>
        <fullName evidence="2">DinB family protein</fullName>
    </submittedName>
</protein>
<gene>
    <name evidence="2" type="ORF">GQN54_12500</name>
</gene>
<dbReference type="InterPro" id="IPR024775">
    <property type="entry name" value="DinB-like"/>
</dbReference>
<dbReference type="InterPro" id="IPR034660">
    <property type="entry name" value="DinB/YfiT-like"/>
</dbReference>
<proteinExistence type="predicted"/>
<reference evidence="2 3" key="1">
    <citation type="submission" date="2019-12" db="EMBL/GenBank/DDBJ databases">
        <authorList>
            <person name="Zhao J."/>
        </authorList>
    </citation>
    <scope>NUCLEOTIDE SEQUENCE [LARGE SCALE GENOMIC DNA]</scope>
    <source>
        <strain evidence="2 3">S-15</strain>
    </source>
</reference>
<dbReference type="Pfam" id="PF12867">
    <property type="entry name" value="DinB_2"/>
    <property type="match status" value="1"/>
</dbReference>
<evidence type="ECO:0000259" key="1">
    <source>
        <dbReference type="Pfam" id="PF12867"/>
    </source>
</evidence>
<dbReference type="Gene3D" id="1.20.120.450">
    <property type="entry name" value="dinb family like domain"/>
    <property type="match status" value="1"/>
</dbReference>
<name>A0A6N9NNU2_9FLAO</name>
<dbReference type="AlphaFoldDB" id="A0A6N9NNU2"/>
<organism evidence="2 3">
    <name type="scientific">Acidiluteibacter ferrifornacis</name>
    <dbReference type="NCBI Taxonomy" id="2692424"/>
    <lineage>
        <taxon>Bacteria</taxon>
        <taxon>Pseudomonadati</taxon>
        <taxon>Bacteroidota</taxon>
        <taxon>Flavobacteriia</taxon>
        <taxon>Flavobacteriales</taxon>
        <taxon>Cryomorphaceae</taxon>
        <taxon>Acidiluteibacter</taxon>
    </lineage>
</organism>
<feature type="domain" description="DinB-like" evidence="1">
    <location>
        <begin position="32"/>
        <end position="174"/>
    </location>
</feature>
<evidence type="ECO:0000313" key="3">
    <source>
        <dbReference type="Proteomes" id="UP000470771"/>
    </source>
</evidence>
<dbReference type="RefSeq" id="WP_160633894.1">
    <property type="nucleotide sequence ID" value="NZ_WWNE01000012.1"/>
</dbReference>
<evidence type="ECO:0000313" key="2">
    <source>
        <dbReference type="EMBL" id="NBG66940.1"/>
    </source>
</evidence>